<dbReference type="AlphaFoldDB" id="A0A6N3AQF3"/>
<name>A0A6N3AQF3_9ENTR</name>
<gene>
    <name evidence="1" type="ORF">EMLFYP7_00944</name>
</gene>
<reference evidence="1" key="1">
    <citation type="submission" date="2019-11" db="EMBL/GenBank/DDBJ databases">
        <authorList>
            <person name="Feng L."/>
        </authorList>
    </citation>
    <scope>NUCLEOTIDE SEQUENCE</scope>
    <source>
        <strain evidence="1">EMassiliensisLFYP7</strain>
    </source>
</reference>
<dbReference type="PANTHER" id="PTHR38567">
    <property type="entry name" value="DUF4291 DOMAIN-CONTAINING PROTEIN"/>
    <property type="match status" value="1"/>
</dbReference>
<evidence type="ECO:0000313" key="1">
    <source>
        <dbReference type="EMBL" id="VYT91790.1"/>
    </source>
</evidence>
<dbReference type="InterPro" id="IPR025633">
    <property type="entry name" value="DUF4291"/>
</dbReference>
<dbReference type="Pfam" id="PF14124">
    <property type="entry name" value="DUF4291"/>
    <property type="match status" value="1"/>
</dbReference>
<dbReference type="EMBL" id="CACRTZ010000004">
    <property type="protein sequence ID" value="VYT91790.1"/>
    <property type="molecule type" value="Genomic_DNA"/>
</dbReference>
<accession>A0A6N3AQF3</accession>
<dbReference type="RefSeq" id="WP_156565023.1">
    <property type="nucleotide sequence ID" value="NZ_CACRTZ010000004.1"/>
</dbReference>
<organism evidence="1">
    <name type="scientific">Phytobacter massiliensis</name>
    <dbReference type="NCBI Taxonomy" id="1485952"/>
    <lineage>
        <taxon>Bacteria</taxon>
        <taxon>Pseudomonadati</taxon>
        <taxon>Pseudomonadota</taxon>
        <taxon>Gammaproteobacteria</taxon>
        <taxon>Enterobacterales</taxon>
        <taxon>Enterobacteriaceae</taxon>
        <taxon>Phytobacter</taxon>
    </lineage>
</organism>
<protein>
    <recommendedName>
        <fullName evidence="2">DUF4291 domain-containing protein</fullName>
    </recommendedName>
</protein>
<evidence type="ECO:0008006" key="2">
    <source>
        <dbReference type="Google" id="ProtNLM"/>
    </source>
</evidence>
<dbReference type="PANTHER" id="PTHR38567:SF1">
    <property type="entry name" value="DUF4291 DOMAIN-CONTAINING PROTEIN"/>
    <property type="match status" value="1"/>
</dbReference>
<sequence>MDCLLRAYYTKDYIRVYQAYSDAIADSALENGKFVSPPFSFSRMTWIKPSFLWMMYRSGWGNKDINQKRILAIDISHYALSEIMRLGVSSNFEQSGFSCFDEWKMHANNSDILIQWDPDRDIVMKKMERRTIQIGLRNDAVVKYVNEWIINISDVTGFCKDVQNLILQGEIHQATAKLPVETIYTL</sequence>
<proteinExistence type="predicted"/>